<dbReference type="Proteomes" id="UP001190700">
    <property type="component" value="Unassembled WGS sequence"/>
</dbReference>
<sequence length="93" mass="10507">MVGDNEMAIYGMVTVKHNPEPFVFALPHQDECEIPFVDIPVNNVLPMPTQNDGKKNKTQNKKKDADRFVAFGAVLMDKMRTFSSDLEESLTHP</sequence>
<keyword evidence="2" id="KW-1185">Reference proteome</keyword>
<evidence type="ECO:0000313" key="2">
    <source>
        <dbReference type="Proteomes" id="UP001190700"/>
    </source>
</evidence>
<reference evidence="1 2" key="1">
    <citation type="journal article" date="2015" name="Genome Biol. Evol.">
        <title>Comparative Genomics of a Bacterivorous Green Alga Reveals Evolutionary Causalities and Consequences of Phago-Mixotrophic Mode of Nutrition.</title>
        <authorList>
            <person name="Burns J.A."/>
            <person name="Paasch A."/>
            <person name="Narechania A."/>
            <person name="Kim E."/>
        </authorList>
    </citation>
    <scope>NUCLEOTIDE SEQUENCE [LARGE SCALE GENOMIC DNA]</scope>
    <source>
        <strain evidence="1 2">PLY_AMNH</strain>
    </source>
</reference>
<organism evidence="1 2">
    <name type="scientific">Cymbomonas tetramitiformis</name>
    <dbReference type="NCBI Taxonomy" id="36881"/>
    <lineage>
        <taxon>Eukaryota</taxon>
        <taxon>Viridiplantae</taxon>
        <taxon>Chlorophyta</taxon>
        <taxon>Pyramimonadophyceae</taxon>
        <taxon>Pyramimonadales</taxon>
        <taxon>Pyramimonadaceae</taxon>
        <taxon>Cymbomonas</taxon>
    </lineage>
</organism>
<evidence type="ECO:0000313" key="1">
    <source>
        <dbReference type="EMBL" id="KAK3283831.1"/>
    </source>
</evidence>
<proteinExistence type="predicted"/>
<dbReference type="AlphaFoldDB" id="A0AAE0LFT0"/>
<protein>
    <submittedName>
        <fullName evidence="1">Uncharacterized protein</fullName>
    </submittedName>
</protein>
<gene>
    <name evidence="1" type="ORF">CYMTET_8491</name>
</gene>
<dbReference type="EMBL" id="LGRX02002638">
    <property type="protein sequence ID" value="KAK3283831.1"/>
    <property type="molecule type" value="Genomic_DNA"/>
</dbReference>
<name>A0AAE0LFT0_9CHLO</name>
<accession>A0AAE0LFT0</accession>
<comment type="caution">
    <text evidence="1">The sequence shown here is derived from an EMBL/GenBank/DDBJ whole genome shotgun (WGS) entry which is preliminary data.</text>
</comment>